<name>A0A3E0GUG1_9PSEU</name>
<evidence type="ECO:0000313" key="1">
    <source>
        <dbReference type="EMBL" id="REH26002.1"/>
    </source>
</evidence>
<reference evidence="1 2" key="1">
    <citation type="submission" date="2018-08" db="EMBL/GenBank/DDBJ databases">
        <title>Genomic Encyclopedia of Archaeal and Bacterial Type Strains, Phase II (KMG-II): from individual species to whole genera.</title>
        <authorList>
            <person name="Goeker M."/>
        </authorList>
    </citation>
    <scope>NUCLEOTIDE SEQUENCE [LARGE SCALE GENOMIC DNA]</scope>
    <source>
        <strain evidence="1 2">DSM 45791</strain>
    </source>
</reference>
<gene>
    <name evidence="1" type="ORF">BCF44_13541</name>
</gene>
<keyword evidence="2" id="KW-1185">Reference proteome</keyword>
<organism evidence="1 2">
    <name type="scientific">Kutzneria buriramensis</name>
    <dbReference type="NCBI Taxonomy" id="1045776"/>
    <lineage>
        <taxon>Bacteria</taxon>
        <taxon>Bacillati</taxon>
        <taxon>Actinomycetota</taxon>
        <taxon>Actinomycetes</taxon>
        <taxon>Pseudonocardiales</taxon>
        <taxon>Pseudonocardiaceae</taxon>
        <taxon>Kutzneria</taxon>
    </lineage>
</organism>
<dbReference type="AlphaFoldDB" id="A0A3E0GUG1"/>
<sequence length="117" mass="12494">MAAFQQHLFQHPDGRLIFTRFDNHDLGTSAVELFLGASGALMPRVTVTEIEVVRDGGSLYFITAEGIVFIPVWGGQPAFFVDADDPGTPLIALDPTTVVITESTAVVITSDADGENS</sequence>
<protein>
    <submittedName>
        <fullName evidence="1">Uncharacterized protein</fullName>
    </submittedName>
</protein>
<dbReference type="Proteomes" id="UP000256269">
    <property type="component" value="Unassembled WGS sequence"/>
</dbReference>
<proteinExistence type="predicted"/>
<dbReference type="RefSeq" id="WP_170218235.1">
    <property type="nucleotide sequence ID" value="NZ_CP144375.1"/>
</dbReference>
<accession>A0A3E0GUG1</accession>
<dbReference type="EMBL" id="QUNO01000035">
    <property type="protein sequence ID" value="REH26002.1"/>
    <property type="molecule type" value="Genomic_DNA"/>
</dbReference>
<comment type="caution">
    <text evidence="1">The sequence shown here is derived from an EMBL/GenBank/DDBJ whole genome shotgun (WGS) entry which is preliminary data.</text>
</comment>
<evidence type="ECO:0000313" key="2">
    <source>
        <dbReference type="Proteomes" id="UP000256269"/>
    </source>
</evidence>